<proteinExistence type="predicted"/>
<dbReference type="Proteomes" id="UP001249851">
    <property type="component" value="Unassembled WGS sequence"/>
</dbReference>
<dbReference type="EMBL" id="JARQWQ010000250">
    <property type="protein sequence ID" value="KAK2546875.1"/>
    <property type="molecule type" value="Genomic_DNA"/>
</dbReference>
<keyword evidence="2" id="KW-1185">Reference proteome</keyword>
<evidence type="ECO:0000313" key="1">
    <source>
        <dbReference type="EMBL" id="KAK2546875.1"/>
    </source>
</evidence>
<comment type="caution">
    <text evidence="1">The sequence shown here is derived from an EMBL/GenBank/DDBJ whole genome shotgun (WGS) entry which is preliminary data.</text>
</comment>
<evidence type="ECO:0000313" key="2">
    <source>
        <dbReference type="Proteomes" id="UP001249851"/>
    </source>
</evidence>
<organism evidence="1 2">
    <name type="scientific">Acropora cervicornis</name>
    <name type="common">Staghorn coral</name>
    <dbReference type="NCBI Taxonomy" id="6130"/>
    <lineage>
        <taxon>Eukaryota</taxon>
        <taxon>Metazoa</taxon>
        <taxon>Cnidaria</taxon>
        <taxon>Anthozoa</taxon>
        <taxon>Hexacorallia</taxon>
        <taxon>Scleractinia</taxon>
        <taxon>Astrocoeniina</taxon>
        <taxon>Acroporidae</taxon>
        <taxon>Acropora</taxon>
    </lineage>
</organism>
<reference evidence="1" key="1">
    <citation type="journal article" date="2023" name="G3 (Bethesda)">
        <title>Whole genome assembly and annotation of the endangered Caribbean coral Acropora cervicornis.</title>
        <authorList>
            <person name="Selwyn J.D."/>
            <person name="Vollmer S.V."/>
        </authorList>
    </citation>
    <scope>NUCLEOTIDE SEQUENCE</scope>
    <source>
        <strain evidence="1">K2</strain>
    </source>
</reference>
<name>A0AAD9UR97_ACRCE</name>
<gene>
    <name evidence="1" type="ORF">P5673_033395</name>
</gene>
<sequence>MVNSTQLTTKVNFKGSRSLTLGGNNFKGKITQLMLFNLTLTQEQIQGIKGRMKFPGSPWSWGETLKAFIFSLKNSEGLPPFKCFAKNKDHAIYKSSAYGPSFGDYTGLDIIDRDNDARGEAKAMIFDPYSALLK</sequence>
<dbReference type="AlphaFoldDB" id="A0AAD9UR97"/>
<accession>A0AAD9UR97</accession>
<reference evidence="1" key="2">
    <citation type="journal article" date="2023" name="Science">
        <title>Genomic signatures of disease resistance in endangered staghorn corals.</title>
        <authorList>
            <person name="Vollmer S.V."/>
            <person name="Selwyn J.D."/>
            <person name="Despard B.A."/>
            <person name="Roesel C.L."/>
        </authorList>
    </citation>
    <scope>NUCLEOTIDE SEQUENCE</scope>
    <source>
        <strain evidence="1">K2</strain>
    </source>
</reference>
<protein>
    <submittedName>
        <fullName evidence="1">Uncharacterized protein</fullName>
    </submittedName>
</protein>